<evidence type="ECO:0000313" key="12">
    <source>
        <dbReference type="EMBL" id="UYV84308.1"/>
    </source>
</evidence>
<evidence type="ECO:0000256" key="7">
    <source>
        <dbReference type="ARBA" id="ARBA00022840"/>
    </source>
</evidence>
<keyword evidence="7" id="KW-0067">ATP-binding</keyword>
<evidence type="ECO:0000256" key="5">
    <source>
        <dbReference type="ARBA" id="ARBA00022741"/>
    </source>
</evidence>
<dbReference type="EMBL" id="CP092886">
    <property type="protein sequence ID" value="UYV84308.1"/>
    <property type="molecule type" value="Genomic_DNA"/>
</dbReference>
<dbReference type="Proteomes" id="UP001235939">
    <property type="component" value="Chromosome X"/>
</dbReference>
<dbReference type="Pfam" id="PF00069">
    <property type="entry name" value="Pkinase"/>
    <property type="match status" value="2"/>
</dbReference>
<dbReference type="SMART" id="SM00409">
    <property type="entry name" value="IG"/>
    <property type="match status" value="1"/>
</dbReference>
<dbReference type="Pfam" id="PF00041">
    <property type="entry name" value="fn3"/>
    <property type="match status" value="1"/>
</dbReference>
<evidence type="ECO:0000256" key="2">
    <source>
        <dbReference type="ARBA" id="ARBA00022527"/>
    </source>
</evidence>
<reference evidence="12 13" key="1">
    <citation type="submission" date="2022-03" db="EMBL/GenBank/DDBJ databases">
        <title>A chromosomal length assembly of Cordylochernes scorpioides.</title>
        <authorList>
            <person name="Zeh D."/>
            <person name="Zeh J."/>
        </authorList>
    </citation>
    <scope>NUCLEOTIDE SEQUENCE [LARGE SCALE GENOMIC DNA]</scope>
    <source>
        <strain evidence="12">IN4F17</strain>
        <tissue evidence="12">Whole Body</tissue>
    </source>
</reference>
<sequence>MKSSSYLLQYIIGDVLVSRLNGDDIKVGDFGLAAKLKDGVDFVQEFGQPEYVAPELASQRPASLASDIWSVGMISYVLLSGVSPFLGDNDRETLTRLQQAERVDYPEELFRDISNEGKDFLRKLLVIEPNGRLKVEEALQHPWLKVRNPPCPAHPDHGNLPQDSEDNIHRPPLANIGRLKDYHQKWRRWFDNASCKRCYRRRTLESCFHHPSKMIYPPGEPYTPEYTPPREAACTPIPPSTFPEEDYDHRYMRETINFSNESNYQIGPDTFLLQPRDPEFPIRLRQYMRVGAKASPSLAYNLQSQHWGDTGVAVRERRKMIDMVDEEVQDEWTGKTQRTTPMRFYHQVGSLRYAREQMEELRREVWEGHENEPEREPPGASPFFREKIRDTVVAQGKNATFRCLAIGEPAPYCTWLRNDGVLIESHRIKLNSTKDGRFMLNIEDVKEYDAGLYKVVARNCHGCTLSTARLLLGFPPGPPSDLHVQQASDSTLYLAWKISRHLSGNSPALGYTLQRRKHGEADWTTVAEDFSHSFYVVRDLSPSTIYQFRVKARNKFGWSEYSMASESVATLEAGAPKIQISKALKYQQEMTDRGQAEPIEEEELEDLDYAEEKRAVLKLEDRDPLAVFSLVSQLSKGKFGSVIQVFVKESGNIMVAKMAQGGSREAEIHWRLCHERIVKLYDYFQYKDFTILMLEKLSGLDVLAYLTASDTYTEETVVAILRQVLDALEYLHHRHVCYLELQPDNVVMTNGRSTDIKLVDLGSARSLPKVGHQVDLMPNENSMEYVAREVVLGEPVSYVADIWTAGVLAFILLSGTSPFRGSTPAQTRSRIQLIQLQYKSLMQEVTKEAERFLILVFMKDPMKRPNVEECLENRWMSRSQVMLDKRERAVFKSDALRAFAREFRANKDSEVCQNLIEGFGVSLARSVVLQADTKEEM</sequence>
<dbReference type="CDD" id="cd00063">
    <property type="entry name" value="FN3"/>
    <property type="match status" value="1"/>
</dbReference>
<dbReference type="SMART" id="SM00408">
    <property type="entry name" value="IGc2"/>
    <property type="match status" value="1"/>
</dbReference>
<gene>
    <name evidence="12" type="ORF">LAZ67_X001798</name>
</gene>
<dbReference type="InterPro" id="IPR011009">
    <property type="entry name" value="Kinase-like_dom_sf"/>
</dbReference>
<dbReference type="InterPro" id="IPR003599">
    <property type="entry name" value="Ig_sub"/>
</dbReference>
<dbReference type="InterPro" id="IPR003961">
    <property type="entry name" value="FN3_dom"/>
</dbReference>
<evidence type="ECO:0000256" key="6">
    <source>
        <dbReference type="ARBA" id="ARBA00022777"/>
    </source>
</evidence>
<organism evidence="12 13">
    <name type="scientific">Cordylochernes scorpioides</name>
    <dbReference type="NCBI Taxonomy" id="51811"/>
    <lineage>
        <taxon>Eukaryota</taxon>
        <taxon>Metazoa</taxon>
        <taxon>Ecdysozoa</taxon>
        <taxon>Arthropoda</taxon>
        <taxon>Chelicerata</taxon>
        <taxon>Arachnida</taxon>
        <taxon>Pseudoscorpiones</taxon>
        <taxon>Cheliferoidea</taxon>
        <taxon>Chernetidae</taxon>
        <taxon>Cordylochernes</taxon>
    </lineage>
</organism>
<evidence type="ECO:0000259" key="11">
    <source>
        <dbReference type="PROSITE" id="PS50853"/>
    </source>
</evidence>
<feature type="domain" description="Protein kinase" evidence="9">
    <location>
        <begin position="1"/>
        <end position="144"/>
    </location>
</feature>
<evidence type="ECO:0000259" key="10">
    <source>
        <dbReference type="PROSITE" id="PS50835"/>
    </source>
</evidence>
<dbReference type="InterPro" id="IPR013098">
    <property type="entry name" value="Ig_I-set"/>
</dbReference>
<keyword evidence="3" id="KW-0808">Transferase</keyword>
<dbReference type="InterPro" id="IPR003598">
    <property type="entry name" value="Ig_sub2"/>
</dbReference>
<keyword evidence="8" id="KW-0393">Immunoglobulin domain</keyword>
<dbReference type="SUPFAM" id="SSF56112">
    <property type="entry name" value="Protein kinase-like (PK-like)"/>
    <property type="match status" value="2"/>
</dbReference>
<evidence type="ECO:0000256" key="4">
    <source>
        <dbReference type="ARBA" id="ARBA00022737"/>
    </source>
</evidence>
<dbReference type="Gene3D" id="2.60.40.10">
    <property type="entry name" value="Immunoglobulins"/>
    <property type="match status" value="2"/>
</dbReference>
<dbReference type="InterPro" id="IPR036116">
    <property type="entry name" value="FN3_sf"/>
</dbReference>
<dbReference type="SUPFAM" id="SSF48726">
    <property type="entry name" value="Immunoglobulin"/>
    <property type="match status" value="1"/>
</dbReference>
<evidence type="ECO:0000256" key="1">
    <source>
        <dbReference type="ARBA" id="ARBA00006692"/>
    </source>
</evidence>
<accession>A0ABY6LT83</accession>
<dbReference type="SUPFAM" id="SSF49265">
    <property type="entry name" value="Fibronectin type III"/>
    <property type="match status" value="1"/>
</dbReference>
<evidence type="ECO:0000256" key="8">
    <source>
        <dbReference type="ARBA" id="ARBA00023319"/>
    </source>
</evidence>
<comment type="similarity">
    <text evidence="1">Belongs to the protein kinase superfamily. CAMK Ser/Thr protein kinase family.</text>
</comment>
<evidence type="ECO:0000259" key="9">
    <source>
        <dbReference type="PROSITE" id="PS50011"/>
    </source>
</evidence>
<dbReference type="SMART" id="SM00060">
    <property type="entry name" value="FN3"/>
    <property type="match status" value="1"/>
</dbReference>
<evidence type="ECO:0000256" key="3">
    <source>
        <dbReference type="ARBA" id="ARBA00022679"/>
    </source>
</evidence>
<evidence type="ECO:0000313" key="13">
    <source>
        <dbReference type="Proteomes" id="UP001235939"/>
    </source>
</evidence>
<feature type="domain" description="Ig-like" evidence="10">
    <location>
        <begin position="382"/>
        <end position="466"/>
    </location>
</feature>
<keyword evidence="5" id="KW-0547">Nucleotide-binding</keyword>
<dbReference type="InterPro" id="IPR013783">
    <property type="entry name" value="Ig-like_fold"/>
</dbReference>
<dbReference type="InterPro" id="IPR036179">
    <property type="entry name" value="Ig-like_dom_sf"/>
</dbReference>
<dbReference type="PROSITE" id="PS50853">
    <property type="entry name" value="FN3"/>
    <property type="match status" value="1"/>
</dbReference>
<dbReference type="InterPro" id="IPR000719">
    <property type="entry name" value="Prot_kinase_dom"/>
</dbReference>
<dbReference type="PROSITE" id="PS50835">
    <property type="entry name" value="IG_LIKE"/>
    <property type="match status" value="1"/>
</dbReference>
<name>A0ABY6LT83_9ARAC</name>
<dbReference type="Gene3D" id="1.10.510.10">
    <property type="entry name" value="Transferase(Phosphotransferase) domain 1"/>
    <property type="match status" value="2"/>
</dbReference>
<feature type="domain" description="Protein kinase" evidence="9">
    <location>
        <begin position="628"/>
        <end position="876"/>
    </location>
</feature>
<keyword evidence="6" id="KW-0418">Kinase</keyword>
<dbReference type="PROSITE" id="PS50011">
    <property type="entry name" value="PROTEIN_KINASE_DOM"/>
    <property type="match status" value="2"/>
</dbReference>
<feature type="domain" description="Fibronectin type-III" evidence="11">
    <location>
        <begin position="478"/>
        <end position="573"/>
    </location>
</feature>
<proteinExistence type="inferred from homology"/>
<dbReference type="PANTHER" id="PTHR24342:SF14">
    <property type="entry name" value="DEATH-ASSOCIATED PROTEIN KINASE DAPK-1"/>
    <property type="match status" value="1"/>
</dbReference>
<keyword evidence="4" id="KW-0677">Repeat</keyword>
<dbReference type="Pfam" id="PF07679">
    <property type="entry name" value="I-set"/>
    <property type="match status" value="1"/>
</dbReference>
<dbReference type="InterPro" id="IPR007110">
    <property type="entry name" value="Ig-like_dom"/>
</dbReference>
<keyword evidence="2" id="KW-0723">Serine/threonine-protein kinase</keyword>
<dbReference type="PANTHER" id="PTHR24342">
    <property type="entry name" value="SERINE/THREONINE-PROTEIN KINASE 17"/>
    <property type="match status" value="1"/>
</dbReference>
<keyword evidence="13" id="KW-1185">Reference proteome</keyword>
<protein>
    <submittedName>
        <fullName evidence="12">SPEG</fullName>
    </submittedName>
</protein>